<gene>
    <name evidence="1" type="ORF">CAEBREN_30613</name>
</gene>
<evidence type="ECO:0000313" key="2">
    <source>
        <dbReference type="Proteomes" id="UP000008068"/>
    </source>
</evidence>
<evidence type="ECO:0000313" key="1">
    <source>
        <dbReference type="EMBL" id="EGT43918.1"/>
    </source>
</evidence>
<proteinExistence type="predicted"/>
<dbReference type="STRING" id="135651.G0P3D1"/>
<name>G0P3D1_CAEBE</name>
<dbReference type="Proteomes" id="UP000008068">
    <property type="component" value="Unassembled WGS sequence"/>
</dbReference>
<keyword evidence="2" id="KW-1185">Reference proteome</keyword>
<organism evidence="2">
    <name type="scientific">Caenorhabditis brenneri</name>
    <name type="common">Nematode worm</name>
    <dbReference type="NCBI Taxonomy" id="135651"/>
    <lineage>
        <taxon>Eukaryota</taxon>
        <taxon>Metazoa</taxon>
        <taxon>Ecdysozoa</taxon>
        <taxon>Nematoda</taxon>
        <taxon>Chromadorea</taxon>
        <taxon>Rhabditida</taxon>
        <taxon>Rhabditina</taxon>
        <taxon>Rhabditomorpha</taxon>
        <taxon>Rhabditoidea</taxon>
        <taxon>Rhabditidae</taxon>
        <taxon>Peloderinae</taxon>
        <taxon>Caenorhabditis</taxon>
    </lineage>
</organism>
<dbReference type="HOGENOM" id="CLU_2456765_0_0_1"/>
<protein>
    <submittedName>
        <fullName evidence="1">Uncharacterized protein</fullName>
    </submittedName>
</protein>
<accession>G0P3D1</accession>
<sequence>MYGSFLKAEFNYTSFLNRADHSAEKYVPFLDTSNDTYFKSPQKPIRKLYKNQNGRSTRLIEKQTLDASERNKRRIRQLCYIEVWILQRT</sequence>
<reference evidence="2" key="1">
    <citation type="submission" date="2011-07" db="EMBL/GenBank/DDBJ databases">
        <authorList>
            <consortium name="Caenorhabditis brenneri Sequencing and Analysis Consortium"/>
            <person name="Wilson R.K."/>
        </authorList>
    </citation>
    <scope>NUCLEOTIDE SEQUENCE [LARGE SCALE GENOMIC DNA]</scope>
    <source>
        <strain evidence="2">PB2801</strain>
    </source>
</reference>
<dbReference type="AlphaFoldDB" id="G0P3D1"/>
<dbReference type="InParanoid" id="G0P3D1"/>
<dbReference type="EMBL" id="GL380040">
    <property type="protein sequence ID" value="EGT43918.1"/>
    <property type="molecule type" value="Genomic_DNA"/>
</dbReference>